<dbReference type="GO" id="GO:0004642">
    <property type="term" value="F:phosphoribosylformylglycinamidine synthase activity"/>
    <property type="evidence" value="ECO:0007669"/>
    <property type="project" value="UniProtKB-EC"/>
</dbReference>
<dbReference type="EMBL" id="CP104694">
    <property type="protein sequence ID" value="UXI67794.1"/>
    <property type="molecule type" value="Genomic_DNA"/>
</dbReference>
<dbReference type="CDD" id="cd01740">
    <property type="entry name" value="GATase1_FGAR_AT"/>
    <property type="match status" value="1"/>
</dbReference>
<evidence type="ECO:0000256" key="1">
    <source>
        <dbReference type="ARBA" id="ARBA00004920"/>
    </source>
</evidence>
<feature type="domain" description="PurM-like C-terminal" evidence="12">
    <location>
        <begin position="829"/>
        <end position="958"/>
    </location>
</feature>
<feature type="binding site" evidence="10">
    <location>
        <position position="672"/>
    </location>
    <ligand>
        <name>Mg(2+)</name>
        <dbReference type="ChEBI" id="CHEBI:18420"/>
    </ligand>
</feature>
<comment type="function">
    <text evidence="10">Phosphoribosylformylglycinamidine synthase involved in the purines biosynthetic pathway. Catalyzes the ATP-dependent conversion of formylglycinamide ribonucleotide (FGAR) and glutamine to yield formylglycinamidine ribonucleotide (FGAM) and glutamate.</text>
</comment>
<comment type="similarity">
    <text evidence="2 10">In the N-terminal section; belongs to the FGAMS family.</text>
</comment>
<feature type="binding site" evidence="10">
    <location>
        <position position="711"/>
    </location>
    <ligand>
        <name>Mg(2+)</name>
        <dbReference type="ChEBI" id="CHEBI:18420"/>
    </ligand>
</feature>
<dbReference type="Pfam" id="PF18072">
    <property type="entry name" value="FGAR-AT_linker"/>
    <property type="match status" value="1"/>
</dbReference>
<dbReference type="Pfam" id="PF18076">
    <property type="entry name" value="FGAR-AT_N"/>
    <property type="match status" value="1"/>
</dbReference>
<evidence type="ECO:0000256" key="8">
    <source>
        <dbReference type="ARBA" id="ARBA00022842"/>
    </source>
</evidence>
<keyword evidence="17" id="KW-1185">Reference proteome</keyword>
<dbReference type="InterPro" id="IPR036676">
    <property type="entry name" value="PurM-like_C_sf"/>
</dbReference>
<dbReference type="InterPro" id="IPR029062">
    <property type="entry name" value="Class_I_gatase-like"/>
</dbReference>
<dbReference type="SUPFAM" id="SSF82697">
    <property type="entry name" value="PurS-like"/>
    <property type="match status" value="1"/>
</dbReference>
<evidence type="ECO:0000259" key="12">
    <source>
        <dbReference type="Pfam" id="PF02769"/>
    </source>
</evidence>
<dbReference type="CDD" id="cd02203">
    <property type="entry name" value="PurL_repeat1"/>
    <property type="match status" value="1"/>
</dbReference>
<evidence type="ECO:0000313" key="17">
    <source>
        <dbReference type="Proteomes" id="UP001064632"/>
    </source>
</evidence>
<dbReference type="InterPro" id="IPR010918">
    <property type="entry name" value="PurM-like_C_dom"/>
</dbReference>
<keyword evidence="10" id="KW-0963">Cytoplasm</keyword>
<dbReference type="PANTHER" id="PTHR10099:SF1">
    <property type="entry name" value="PHOSPHORIBOSYLFORMYLGLYCINAMIDINE SYNTHASE"/>
    <property type="match status" value="1"/>
</dbReference>
<evidence type="ECO:0000259" key="15">
    <source>
        <dbReference type="Pfam" id="PF22689"/>
    </source>
</evidence>
<dbReference type="CDD" id="cd02204">
    <property type="entry name" value="PurL_repeat2"/>
    <property type="match status" value="1"/>
</dbReference>
<keyword evidence="3 10" id="KW-0436">Ligase</keyword>
<evidence type="ECO:0000259" key="14">
    <source>
        <dbReference type="Pfam" id="PF18076"/>
    </source>
</evidence>
<reference evidence="16" key="1">
    <citation type="submission" date="2022-09" db="EMBL/GenBank/DDBJ databases">
        <title>Tahibacter sp. nov., isolated from a fresh water.</title>
        <authorList>
            <person name="Baek J.H."/>
            <person name="Lee J.K."/>
            <person name="Kim J.M."/>
            <person name="Jeon C.O."/>
        </authorList>
    </citation>
    <scope>NUCLEOTIDE SEQUENCE</scope>
    <source>
        <strain evidence="16">W38</strain>
    </source>
</reference>
<dbReference type="SUPFAM" id="SSF109736">
    <property type="entry name" value="FGAM synthase PurL, linker domain"/>
    <property type="match status" value="1"/>
</dbReference>
<evidence type="ECO:0000256" key="9">
    <source>
        <dbReference type="ARBA" id="ARBA00022962"/>
    </source>
</evidence>
<evidence type="ECO:0000256" key="4">
    <source>
        <dbReference type="ARBA" id="ARBA00022723"/>
    </source>
</evidence>
<feature type="domain" description="FGAR-AT PurM N-terminal-like" evidence="15">
    <location>
        <begin position="641"/>
        <end position="800"/>
    </location>
</feature>
<evidence type="ECO:0000256" key="3">
    <source>
        <dbReference type="ARBA" id="ARBA00022598"/>
    </source>
</evidence>
<feature type="active site" evidence="10">
    <location>
        <position position="1253"/>
    </location>
</feature>
<dbReference type="EC" id="6.3.5.3" evidence="10"/>
<organism evidence="16 17">
    <name type="scientific">Tahibacter amnicola</name>
    <dbReference type="NCBI Taxonomy" id="2976241"/>
    <lineage>
        <taxon>Bacteria</taxon>
        <taxon>Pseudomonadati</taxon>
        <taxon>Pseudomonadota</taxon>
        <taxon>Gammaproteobacteria</taxon>
        <taxon>Lysobacterales</taxon>
        <taxon>Rhodanobacteraceae</taxon>
        <taxon>Tahibacter</taxon>
    </lineage>
</organism>
<dbReference type="InterPro" id="IPR036921">
    <property type="entry name" value="PurM-like_N_sf"/>
</dbReference>
<feature type="domain" description="Phosphoribosylformylglycinamidine synthase linker" evidence="13">
    <location>
        <begin position="166"/>
        <end position="215"/>
    </location>
</feature>
<evidence type="ECO:0000256" key="10">
    <source>
        <dbReference type="HAMAP-Rule" id="MF_00419"/>
    </source>
</evidence>
<dbReference type="NCBIfam" id="TIGR01735">
    <property type="entry name" value="FGAM_synt"/>
    <property type="match status" value="1"/>
</dbReference>
<comment type="subcellular location">
    <subcellularLocation>
        <location evidence="10">Cytoplasm</location>
    </subcellularLocation>
</comment>
<dbReference type="NCBIfam" id="NF003672">
    <property type="entry name" value="PRK05297.1"/>
    <property type="match status" value="1"/>
</dbReference>
<dbReference type="HAMAP" id="MF_00419">
    <property type="entry name" value="PurL_1"/>
    <property type="match status" value="1"/>
</dbReference>
<gene>
    <name evidence="10 16" type="primary">purL</name>
    <name evidence="16" type="synonym">purI</name>
    <name evidence="16" type="ORF">N4264_24175</name>
</gene>
<dbReference type="RefSeq" id="WP_261694763.1">
    <property type="nucleotide sequence ID" value="NZ_CP104694.1"/>
</dbReference>
<dbReference type="SUPFAM" id="SSF55326">
    <property type="entry name" value="PurM N-terminal domain-like"/>
    <property type="match status" value="2"/>
</dbReference>
<dbReference type="InterPro" id="IPR055181">
    <property type="entry name" value="FGAR-AT_PurM_N-like"/>
</dbReference>
<feature type="binding site" evidence="10">
    <location>
        <position position="715"/>
    </location>
    <ligand>
        <name>Mg(2+)</name>
        <dbReference type="ChEBI" id="CHEBI:18420"/>
    </ligand>
</feature>
<dbReference type="Gene3D" id="3.40.50.880">
    <property type="match status" value="1"/>
</dbReference>
<keyword evidence="4 10" id="KW-0479">Metal-binding</keyword>
<evidence type="ECO:0000256" key="6">
    <source>
        <dbReference type="ARBA" id="ARBA00022755"/>
    </source>
</evidence>
<dbReference type="Pfam" id="PF13507">
    <property type="entry name" value="GATase_5"/>
    <property type="match status" value="1"/>
</dbReference>
<comment type="pathway">
    <text evidence="1 10">Purine metabolism; IMP biosynthesis via de novo pathway; 5-amino-1-(5-phospho-D-ribosyl)imidazole from N(2)-formyl-N(1)-(5-phospho-D-ribosyl)glycinamide: step 1/2.</text>
</comment>
<dbReference type="Gene3D" id="3.30.1330.10">
    <property type="entry name" value="PurM-like, N-terminal domain"/>
    <property type="match status" value="2"/>
</dbReference>
<evidence type="ECO:0000256" key="11">
    <source>
        <dbReference type="SAM" id="MobiDB-lite"/>
    </source>
</evidence>
<keyword evidence="6 10" id="KW-0658">Purine biosynthesis</keyword>
<dbReference type="SUPFAM" id="SSF52317">
    <property type="entry name" value="Class I glutamine amidotransferase-like"/>
    <property type="match status" value="1"/>
</dbReference>
<feature type="active site" evidence="10">
    <location>
        <position position="1251"/>
    </location>
</feature>
<dbReference type="Gene3D" id="1.10.8.750">
    <property type="entry name" value="Phosphoribosylformylglycinamidine synthase, linker domain"/>
    <property type="match status" value="1"/>
</dbReference>
<dbReference type="SMART" id="SM01211">
    <property type="entry name" value="GATase_5"/>
    <property type="match status" value="1"/>
</dbReference>
<accession>A0ABY6BDG9</accession>
<feature type="binding site" evidence="10">
    <location>
        <position position="879"/>
    </location>
    <ligand>
        <name>Mg(2+)</name>
        <dbReference type="ChEBI" id="CHEBI:18420"/>
    </ligand>
</feature>
<feature type="binding site" evidence="10">
    <location>
        <position position="671"/>
    </location>
    <ligand>
        <name>ATP</name>
        <dbReference type="ChEBI" id="CHEBI:30616"/>
    </ligand>
</feature>
<dbReference type="PANTHER" id="PTHR10099">
    <property type="entry name" value="PHOSPHORIBOSYLFORMYLGLYCINAMIDINE SYNTHASE"/>
    <property type="match status" value="1"/>
</dbReference>
<dbReference type="PROSITE" id="PS51273">
    <property type="entry name" value="GATASE_TYPE_1"/>
    <property type="match status" value="1"/>
</dbReference>
<keyword evidence="5 10" id="KW-0547">Nucleotide-binding</keyword>
<evidence type="ECO:0000256" key="7">
    <source>
        <dbReference type="ARBA" id="ARBA00022840"/>
    </source>
</evidence>
<keyword evidence="8 10" id="KW-0460">Magnesium</keyword>
<dbReference type="InterPro" id="IPR010073">
    <property type="entry name" value="PurL_large"/>
</dbReference>
<protein>
    <recommendedName>
        <fullName evidence="10">Phosphoribosylformylglycinamidine synthase</fullName>
        <shortName evidence="10">FGAM synthase</shortName>
        <shortName evidence="10">FGAMS</shortName>
        <ecNumber evidence="10">6.3.5.3</ecNumber>
    </recommendedName>
    <alternativeName>
        <fullName evidence="10">Formylglycinamide ribonucleotide amidotransferase</fullName>
        <shortName evidence="10">FGAR amidotransferase</shortName>
        <shortName evidence="10">FGAR-AT</shortName>
    </alternativeName>
</protein>
<dbReference type="Pfam" id="PF02769">
    <property type="entry name" value="AIRS_C"/>
    <property type="match status" value="2"/>
</dbReference>
<feature type="region of interest" description="Disordered" evidence="11">
    <location>
        <begin position="295"/>
        <end position="327"/>
    </location>
</feature>
<feature type="domain" description="PurM-like C-terminal" evidence="12">
    <location>
        <begin position="424"/>
        <end position="581"/>
    </location>
</feature>
<evidence type="ECO:0000313" key="16">
    <source>
        <dbReference type="EMBL" id="UXI67794.1"/>
    </source>
</evidence>
<feature type="domain" description="Phosphoribosylformylglycinamidine synthase N-terminal" evidence="14">
    <location>
        <begin position="35"/>
        <end position="145"/>
    </location>
</feature>
<dbReference type="InterPro" id="IPR041609">
    <property type="entry name" value="PurL_linker"/>
</dbReference>
<evidence type="ECO:0000256" key="2">
    <source>
        <dbReference type="ARBA" id="ARBA00008608"/>
    </source>
</evidence>
<feature type="binding site" evidence="10">
    <location>
        <begin position="301"/>
        <end position="312"/>
    </location>
    <ligand>
        <name>ATP</name>
        <dbReference type="ChEBI" id="CHEBI:30616"/>
    </ligand>
</feature>
<keyword evidence="7 10" id="KW-0067">ATP-binding</keyword>
<comment type="catalytic activity">
    <reaction evidence="10">
        <text>N(2)-formyl-N(1)-(5-phospho-beta-D-ribosyl)glycinamide + L-glutamine + ATP + H2O = 2-formamido-N(1)-(5-O-phospho-beta-D-ribosyl)acetamidine + L-glutamate + ADP + phosphate + H(+)</text>
        <dbReference type="Rhea" id="RHEA:17129"/>
        <dbReference type="ChEBI" id="CHEBI:15377"/>
        <dbReference type="ChEBI" id="CHEBI:15378"/>
        <dbReference type="ChEBI" id="CHEBI:29985"/>
        <dbReference type="ChEBI" id="CHEBI:30616"/>
        <dbReference type="ChEBI" id="CHEBI:43474"/>
        <dbReference type="ChEBI" id="CHEBI:58359"/>
        <dbReference type="ChEBI" id="CHEBI:147286"/>
        <dbReference type="ChEBI" id="CHEBI:147287"/>
        <dbReference type="ChEBI" id="CHEBI:456216"/>
        <dbReference type="EC" id="6.3.5.3"/>
    </reaction>
</comment>
<feature type="binding site" evidence="10">
    <location>
        <position position="881"/>
    </location>
    <ligand>
        <name>ATP</name>
        <dbReference type="ChEBI" id="CHEBI:30616"/>
    </ligand>
</feature>
<proteinExistence type="inferred from homology"/>
<dbReference type="Gene3D" id="3.90.650.10">
    <property type="entry name" value="PurM-like C-terminal domain"/>
    <property type="match status" value="2"/>
</dbReference>
<dbReference type="InterPro" id="IPR040707">
    <property type="entry name" value="FGAR-AT_N"/>
</dbReference>
<comment type="subunit">
    <text evidence="10">Monomer.</text>
</comment>
<dbReference type="Proteomes" id="UP001064632">
    <property type="component" value="Chromosome"/>
</dbReference>
<keyword evidence="9 10" id="KW-0315">Glutamine amidotransferase</keyword>
<comment type="caution">
    <text evidence="10">Lacks conserved residue(s) required for the propagation of feature annotation.</text>
</comment>
<name>A0ABY6BDG9_9GAMM</name>
<evidence type="ECO:0000259" key="13">
    <source>
        <dbReference type="Pfam" id="PF18072"/>
    </source>
</evidence>
<dbReference type="Pfam" id="PF22689">
    <property type="entry name" value="FGAR-AT_PurM_N-like"/>
    <property type="match status" value="1"/>
</dbReference>
<evidence type="ECO:0000256" key="5">
    <source>
        <dbReference type="ARBA" id="ARBA00022741"/>
    </source>
</evidence>
<dbReference type="InterPro" id="IPR036604">
    <property type="entry name" value="PurS-like_sf"/>
</dbReference>
<feature type="active site" description="Nucleophile" evidence="10">
    <location>
        <position position="1130"/>
    </location>
</feature>
<sequence length="1286" mass="139051">MIVLDGQPALSAFRLDRLNRQLAEIVRATRLVSARFVYFLDAPDGLTDEVRQRIGDVLEARPGPAGAATLWVVPRVGTISPWSTKATDILRGCGFPVTRVERGQAFQIDGIPAKGTAEWKALVRVLHDPMVHSVLTDLADANGLFLAGNPGPLAHVALGSDGIAALNEANQRLGLALAADEIEYLAARYGELQRDPSDAELMMFAQANSEHCRHKVFNASWTIDGQDQEKSLFAMIKHTHQTSPAHTLSAYSDNAAVIAGSEGQRFFADADGVYRPHAELIDYAIKVETHNHPTAIAPFPGASTGSGGEIRDEGATGRGGKPKAGLTGFSVSHLRIPDLQRPWENDRALPPRMASAFEIMRDGPIGAASFNNEFGRPALGGYFRCFEQETGVPGVRRGYDKPIMIAGGLANLRRGHVQKRNLSPGDAVIVLGGPAMLIGLGGGAASSVASGTSSEELDFASVQRDNPEMERRCQEVIDACWALGEGNPIVSVHDVGAGGLSNAIPELLHDSHVGGQIDMAAIPCDDPQLTPMQLWCNESQERYVLGLPRGRLAEFESICARERCPYAVVGEATAEERLTVRDSRRDLTVIDLPMDVLFGKAPRMHRNAKRKVPRVDLVSDCSGLTIADAVQRVLRFPAVGSKSFLVTIGDRSVGGLCSRDQMVGPWQVPVADCAVTLADFDGYAGEAMSMGERTPVAVLSSADAARMAVGEALTNLAAAPVASLGEVRLSANWMAAVNHPHEDAALFDAVRAVGMELCPALDISIPVGKDSLSMQTVWNDGQREQKTVAPVSLIVTAFARVGDVRRALTPQLRLDKGETELWLIDLGAGRNRLGGSALMQAFNRTGGVPPDLDDPAQFKAFFQCIQEANAAGLLLAYHDRSDGGVLVTLFEMAFAGHCGLSIGLDGWAEHTLRALFCEELGAVVQVRRDDVPAFKALLEKHGLAGLAHMVARPKEKLQISLRLGDDSLGRWEWSELMHAWSETSHAMQRLRDNPQCADSELNWRCDPEDPGISPKLVFNPSEDIAAPYIAKGIRPRVAVLRDQGVNGQIEMAAAFTRAGFDAVDVHMSDLQNGRRHLADFVGLAACGGFSYGDVLGAGRGWATSILFNNVLRDQFAAFFANPGNFALGVCNGCQMLSTLKDIIPGAEAWPRFRRNASEQYEARFVTLEVQESPSVFFRDMAGSRIPVVVAHGEGHAEFAQAGDHKRVQTCLRFVDNRGRATETFPLNSNGSVAGITGITAADGRVTIMMPHPERVFRAAQMSWRPESWTEDSPWMRMFRNARVWVG</sequence>
<dbReference type="SUPFAM" id="SSF56042">
    <property type="entry name" value="PurM C-terminal domain-like"/>
    <property type="match status" value="2"/>
</dbReference>